<feature type="compositionally biased region" description="Acidic residues" evidence="1">
    <location>
        <begin position="133"/>
        <end position="142"/>
    </location>
</feature>
<organism evidence="3 4">
    <name type="scientific">Paspalum notatum var. saurae</name>
    <dbReference type="NCBI Taxonomy" id="547442"/>
    <lineage>
        <taxon>Eukaryota</taxon>
        <taxon>Viridiplantae</taxon>
        <taxon>Streptophyta</taxon>
        <taxon>Embryophyta</taxon>
        <taxon>Tracheophyta</taxon>
        <taxon>Spermatophyta</taxon>
        <taxon>Magnoliopsida</taxon>
        <taxon>Liliopsida</taxon>
        <taxon>Poales</taxon>
        <taxon>Poaceae</taxon>
        <taxon>PACMAD clade</taxon>
        <taxon>Panicoideae</taxon>
        <taxon>Andropogonodae</taxon>
        <taxon>Paspaleae</taxon>
        <taxon>Paspalinae</taxon>
        <taxon>Paspalum</taxon>
    </lineage>
</organism>
<evidence type="ECO:0000256" key="1">
    <source>
        <dbReference type="SAM" id="MobiDB-lite"/>
    </source>
</evidence>
<sequence>SGGQYDTAKWSSKNTAIFCDLCVEEMRAGNKNNGFLTSRAYKNIVEQYWLRTGLRHSRQQLKNRWQQLKRLYGFWLSVNKKTGNGSIFEDDNFWETHTKGNTELQNLKFAPSPPNGLITVDGSTSCIPGEETIEEDEDEDNDGTPMKNTIKKGGNNTSSCAISPRKRSRMPMPKIMKGIWDTMQDHNNIIRGVGHGEVLADTIKKAMKLVVECGARPGSEEHFMAGQLFEKPVQREVFFTLETKEKMFNWLKMWCQKKKKH</sequence>
<dbReference type="EMBL" id="CP144748">
    <property type="protein sequence ID" value="WVZ69576.1"/>
    <property type="molecule type" value="Genomic_DNA"/>
</dbReference>
<gene>
    <name evidence="3" type="ORF">U9M48_018344</name>
</gene>
<feature type="domain" description="Myb/SANT-like" evidence="2">
    <location>
        <begin position="9"/>
        <end position="81"/>
    </location>
</feature>
<evidence type="ECO:0000313" key="3">
    <source>
        <dbReference type="EMBL" id="WVZ69576.1"/>
    </source>
</evidence>
<evidence type="ECO:0000259" key="2">
    <source>
        <dbReference type="Pfam" id="PF12776"/>
    </source>
</evidence>
<reference evidence="3 4" key="1">
    <citation type="submission" date="2024-02" db="EMBL/GenBank/DDBJ databases">
        <title>High-quality chromosome-scale genome assembly of Pensacola bahiagrass (Paspalum notatum Flugge var. saurae).</title>
        <authorList>
            <person name="Vega J.M."/>
            <person name="Podio M."/>
            <person name="Orjuela J."/>
            <person name="Siena L.A."/>
            <person name="Pessino S.C."/>
            <person name="Combes M.C."/>
            <person name="Mariac C."/>
            <person name="Albertini E."/>
            <person name="Pupilli F."/>
            <person name="Ortiz J.P.A."/>
            <person name="Leblanc O."/>
        </authorList>
    </citation>
    <scope>NUCLEOTIDE SEQUENCE [LARGE SCALE GENOMIC DNA]</scope>
    <source>
        <strain evidence="3">R1</strain>
        <tissue evidence="3">Leaf</tissue>
    </source>
</reference>
<protein>
    <recommendedName>
        <fullName evidence="2">Myb/SANT-like domain-containing protein</fullName>
    </recommendedName>
</protein>
<keyword evidence="4" id="KW-1185">Reference proteome</keyword>
<dbReference type="Pfam" id="PF12776">
    <property type="entry name" value="Myb_DNA-bind_3"/>
    <property type="match status" value="1"/>
</dbReference>
<dbReference type="PANTHER" id="PTHR47069:SF11">
    <property type="entry name" value="OS04G0275550 PROTEIN"/>
    <property type="match status" value="1"/>
</dbReference>
<proteinExistence type="predicted"/>
<feature type="non-terminal residue" evidence="3">
    <location>
        <position position="261"/>
    </location>
</feature>
<dbReference type="Proteomes" id="UP001341281">
    <property type="component" value="Chromosome 04"/>
</dbReference>
<evidence type="ECO:0000313" key="4">
    <source>
        <dbReference type="Proteomes" id="UP001341281"/>
    </source>
</evidence>
<name>A0AAQ3WQF4_PASNO</name>
<feature type="region of interest" description="Disordered" evidence="1">
    <location>
        <begin position="133"/>
        <end position="168"/>
    </location>
</feature>
<dbReference type="AlphaFoldDB" id="A0AAQ3WQF4"/>
<dbReference type="PANTHER" id="PTHR47069">
    <property type="match status" value="1"/>
</dbReference>
<accession>A0AAQ3WQF4</accession>
<dbReference type="InterPro" id="IPR024752">
    <property type="entry name" value="Myb/SANT-like_dom"/>
</dbReference>